<feature type="domain" description="Protein kinase" evidence="11">
    <location>
        <begin position="17"/>
        <end position="286"/>
    </location>
</feature>
<dbReference type="PANTHER" id="PTHR43289">
    <property type="entry name" value="MITOGEN-ACTIVATED PROTEIN KINASE KINASE KINASE 20-RELATED"/>
    <property type="match status" value="1"/>
</dbReference>
<dbReference type="Proteomes" id="UP000238362">
    <property type="component" value="Unassembled WGS sequence"/>
</dbReference>
<sequence length="659" mass="69510">MTRTDHSPVGALLDRRYRVDRLLARGGMSSVYRGVDTRLDRPVAIKIMDPRFADDRSFVDRFEWEARSAARLHHPHVVAVHDQGFDTTAGADEGRAFLVMELVDGGTLRDLLDQRGPLDLPLALTIAEQVLSALAAAHTEGLVHRDVKPENVLIGRGGSVKVGDFGLVRAVASANTTSASVILGTVAYLSPEQVTSGSANERGDVYSTGILLYEMLTGRVPYTADTALSVAYRHVNDDVPAPSLARRDLPPALDDLVLRVTRRDPQARPADARVFLAELEQVRTSLGITSVPVPAPVRPQAESAGSPSEVTDAERTIPAFQAVTTVQPVPGGPRGTQALPRGPLPMDGPPPGPGTPPGGEPAAPPPRRRGRMVLWALAGLLVAAGVGALVWWFAGGRWVAVPQVTGLDRAAAEQQLRAAELVPEFAEERHNTAPRGTVIGTDPAAGTDALVGGVVRVTLSLGKPIVPDISPGMSVEQAENAIREVQLEPRLDPNADQFSAEVPEGAVVTVSPRPGSEANIGDRVTIVVSKGPPPTPVPSVKGKSRDEAFQILQQAGFEPFDAGEEFAADVPAGSVTRTDPEAGTTPGGGTRVGVFVSNAVEVPSVVGRPTRDAVQLLSDAGLQVQGADERRGFSFVVDQDPDPGQRVPKGTTVNLRVLP</sequence>
<keyword evidence="14" id="KW-1185">Reference proteome</keyword>
<feature type="domain" description="PASTA" evidence="12">
    <location>
        <begin position="531"/>
        <end position="597"/>
    </location>
</feature>
<dbReference type="Gene3D" id="3.30.10.20">
    <property type="match status" value="4"/>
</dbReference>
<feature type="region of interest" description="Disordered" evidence="9">
    <location>
        <begin position="293"/>
        <end position="312"/>
    </location>
</feature>
<feature type="region of interest" description="Disordered" evidence="9">
    <location>
        <begin position="321"/>
        <end position="367"/>
    </location>
</feature>
<evidence type="ECO:0000256" key="8">
    <source>
        <dbReference type="ARBA" id="ARBA00048679"/>
    </source>
</evidence>
<comment type="caution">
    <text evidence="13">The sequence shown here is derived from an EMBL/GenBank/DDBJ whole genome shotgun (WGS) entry which is preliminary data.</text>
</comment>
<dbReference type="RefSeq" id="WP_106178176.1">
    <property type="nucleotide sequence ID" value="NZ_PVNH01000003.1"/>
</dbReference>
<feature type="compositionally biased region" description="Pro residues" evidence="9">
    <location>
        <begin position="342"/>
        <end position="365"/>
    </location>
</feature>
<name>A0A2T0LZI6_9PSEU</name>
<evidence type="ECO:0000256" key="2">
    <source>
        <dbReference type="ARBA" id="ARBA00022527"/>
    </source>
</evidence>
<protein>
    <recommendedName>
        <fullName evidence="1">non-specific serine/threonine protein kinase</fullName>
        <ecNumber evidence="1">2.7.11.1</ecNumber>
    </recommendedName>
</protein>
<dbReference type="InterPro" id="IPR008271">
    <property type="entry name" value="Ser/Thr_kinase_AS"/>
</dbReference>
<evidence type="ECO:0000256" key="5">
    <source>
        <dbReference type="ARBA" id="ARBA00022777"/>
    </source>
</evidence>
<dbReference type="GO" id="GO:0005524">
    <property type="term" value="F:ATP binding"/>
    <property type="evidence" value="ECO:0007669"/>
    <property type="project" value="UniProtKB-KW"/>
</dbReference>
<dbReference type="GO" id="GO:0004674">
    <property type="term" value="F:protein serine/threonine kinase activity"/>
    <property type="evidence" value="ECO:0007669"/>
    <property type="project" value="UniProtKB-KW"/>
</dbReference>
<keyword evidence="10" id="KW-0812">Transmembrane</keyword>
<proteinExistence type="predicted"/>
<dbReference type="Gene3D" id="3.30.200.20">
    <property type="entry name" value="Phosphorylase Kinase, domain 1"/>
    <property type="match status" value="1"/>
</dbReference>
<dbReference type="PROSITE" id="PS51178">
    <property type="entry name" value="PASTA"/>
    <property type="match status" value="4"/>
</dbReference>
<evidence type="ECO:0000256" key="10">
    <source>
        <dbReference type="SAM" id="Phobius"/>
    </source>
</evidence>
<dbReference type="PANTHER" id="PTHR43289:SF34">
    <property type="entry name" value="SERINE_THREONINE-PROTEIN KINASE YBDM-RELATED"/>
    <property type="match status" value="1"/>
</dbReference>
<dbReference type="FunFam" id="1.10.510.10:FF:000021">
    <property type="entry name" value="Serine/threonine protein kinase"/>
    <property type="match status" value="1"/>
</dbReference>
<feature type="domain" description="PASTA" evidence="12">
    <location>
        <begin position="462"/>
        <end position="530"/>
    </location>
</feature>
<gene>
    <name evidence="13" type="ORF">B0I33_103573</name>
</gene>
<dbReference type="PROSITE" id="PS50011">
    <property type="entry name" value="PROTEIN_KINASE_DOM"/>
    <property type="match status" value="1"/>
</dbReference>
<evidence type="ECO:0000256" key="1">
    <source>
        <dbReference type="ARBA" id="ARBA00012513"/>
    </source>
</evidence>
<keyword evidence="2" id="KW-0723">Serine/threonine-protein kinase</keyword>
<dbReference type="SUPFAM" id="SSF56112">
    <property type="entry name" value="Protein kinase-like (PK-like)"/>
    <property type="match status" value="1"/>
</dbReference>
<dbReference type="Gene3D" id="1.10.510.10">
    <property type="entry name" value="Transferase(Phosphotransferase) domain 1"/>
    <property type="match status" value="1"/>
</dbReference>
<dbReference type="InterPro" id="IPR000719">
    <property type="entry name" value="Prot_kinase_dom"/>
</dbReference>
<evidence type="ECO:0000256" key="6">
    <source>
        <dbReference type="ARBA" id="ARBA00022840"/>
    </source>
</evidence>
<keyword evidence="5 13" id="KW-0418">Kinase</keyword>
<dbReference type="CDD" id="cd14014">
    <property type="entry name" value="STKc_PknB_like"/>
    <property type="match status" value="1"/>
</dbReference>
<keyword evidence="10" id="KW-1133">Transmembrane helix</keyword>
<dbReference type="InterPro" id="IPR011009">
    <property type="entry name" value="Kinase-like_dom_sf"/>
</dbReference>
<organism evidence="13 14">
    <name type="scientific">Prauserella shujinwangii</name>
    <dbReference type="NCBI Taxonomy" id="1453103"/>
    <lineage>
        <taxon>Bacteria</taxon>
        <taxon>Bacillati</taxon>
        <taxon>Actinomycetota</taxon>
        <taxon>Actinomycetes</taxon>
        <taxon>Pseudonocardiales</taxon>
        <taxon>Pseudonocardiaceae</taxon>
        <taxon>Prauserella</taxon>
    </lineage>
</organism>
<keyword evidence="4" id="KW-0547">Nucleotide-binding</keyword>
<evidence type="ECO:0000256" key="7">
    <source>
        <dbReference type="ARBA" id="ARBA00047899"/>
    </source>
</evidence>
<comment type="catalytic activity">
    <reaction evidence="8">
        <text>L-seryl-[protein] + ATP = O-phospho-L-seryl-[protein] + ADP + H(+)</text>
        <dbReference type="Rhea" id="RHEA:17989"/>
        <dbReference type="Rhea" id="RHEA-COMP:9863"/>
        <dbReference type="Rhea" id="RHEA-COMP:11604"/>
        <dbReference type="ChEBI" id="CHEBI:15378"/>
        <dbReference type="ChEBI" id="CHEBI:29999"/>
        <dbReference type="ChEBI" id="CHEBI:30616"/>
        <dbReference type="ChEBI" id="CHEBI:83421"/>
        <dbReference type="ChEBI" id="CHEBI:456216"/>
        <dbReference type="EC" id="2.7.11.1"/>
    </reaction>
</comment>
<reference evidence="13 14" key="1">
    <citation type="submission" date="2018-03" db="EMBL/GenBank/DDBJ databases">
        <title>Genomic Encyclopedia of Type Strains, Phase III (KMG-III): the genomes of soil and plant-associated and newly described type strains.</title>
        <authorList>
            <person name="Whitman W."/>
        </authorList>
    </citation>
    <scope>NUCLEOTIDE SEQUENCE [LARGE SCALE GENOMIC DNA]</scope>
    <source>
        <strain evidence="13 14">CGMCC 4.7125</strain>
    </source>
</reference>
<feature type="domain" description="PASTA" evidence="12">
    <location>
        <begin position="598"/>
        <end position="659"/>
    </location>
</feature>
<evidence type="ECO:0000256" key="3">
    <source>
        <dbReference type="ARBA" id="ARBA00022679"/>
    </source>
</evidence>
<evidence type="ECO:0000313" key="14">
    <source>
        <dbReference type="Proteomes" id="UP000238362"/>
    </source>
</evidence>
<dbReference type="SMART" id="SM00220">
    <property type="entry name" value="S_TKc"/>
    <property type="match status" value="1"/>
</dbReference>
<dbReference type="EC" id="2.7.11.1" evidence="1"/>
<evidence type="ECO:0000259" key="12">
    <source>
        <dbReference type="PROSITE" id="PS51178"/>
    </source>
</evidence>
<accession>A0A2T0LZI6</accession>
<dbReference type="AlphaFoldDB" id="A0A2T0LZI6"/>
<keyword evidence="3" id="KW-0808">Transferase</keyword>
<evidence type="ECO:0000313" key="13">
    <source>
        <dbReference type="EMBL" id="PRX49536.1"/>
    </source>
</evidence>
<dbReference type="PROSITE" id="PS00108">
    <property type="entry name" value="PROTEIN_KINASE_ST"/>
    <property type="match status" value="1"/>
</dbReference>
<dbReference type="CDD" id="cd06577">
    <property type="entry name" value="PASTA_pknB"/>
    <property type="match status" value="4"/>
</dbReference>
<keyword evidence="6" id="KW-0067">ATP-binding</keyword>
<evidence type="ECO:0000259" key="11">
    <source>
        <dbReference type="PROSITE" id="PS50011"/>
    </source>
</evidence>
<evidence type="ECO:0000256" key="9">
    <source>
        <dbReference type="SAM" id="MobiDB-lite"/>
    </source>
</evidence>
<evidence type="ECO:0000256" key="4">
    <source>
        <dbReference type="ARBA" id="ARBA00022741"/>
    </source>
</evidence>
<dbReference type="Pfam" id="PF03793">
    <property type="entry name" value="PASTA"/>
    <property type="match status" value="4"/>
</dbReference>
<feature type="domain" description="PASTA" evidence="12">
    <location>
        <begin position="395"/>
        <end position="461"/>
    </location>
</feature>
<dbReference type="InterPro" id="IPR005543">
    <property type="entry name" value="PASTA_dom"/>
</dbReference>
<dbReference type="Pfam" id="PF00069">
    <property type="entry name" value="Pkinase"/>
    <property type="match status" value="1"/>
</dbReference>
<dbReference type="EMBL" id="PVNH01000003">
    <property type="protein sequence ID" value="PRX49536.1"/>
    <property type="molecule type" value="Genomic_DNA"/>
</dbReference>
<keyword evidence="10" id="KW-0472">Membrane</keyword>
<comment type="catalytic activity">
    <reaction evidence="7">
        <text>L-threonyl-[protein] + ATP = O-phospho-L-threonyl-[protein] + ADP + H(+)</text>
        <dbReference type="Rhea" id="RHEA:46608"/>
        <dbReference type="Rhea" id="RHEA-COMP:11060"/>
        <dbReference type="Rhea" id="RHEA-COMP:11605"/>
        <dbReference type="ChEBI" id="CHEBI:15378"/>
        <dbReference type="ChEBI" id="CHEBI:30013"/>
        <dbReference type="ChEBI" id="CHEBI:30616"/>
        <dbReference type="ChEBI" id="CHEBI:61977"/>
        <dbReference type="ChEBI" id="CHEBI:456216"/>
        <dbReference type="EC" id="2.7.11.1"/>
    </reaction>
</comment>
<dbReference type="FunFam" id="3.30.200.20:FF:000035">
    <property type="entry name" value="Serine/threonine protein kinase Stk1"/>
    <property type="match status" value="1"/>
</dbReference>
<dbReference type="OrthoDB" id="9762169at2"/>
<dbReference type="GO" id="GO:0045717">
    <property type="term" value="P:negative regulation of fatty acid biosynthetic process"/>
    <property type="evidence" value="ECO:0007669"/>
    <property type="project" value="UniProtKB-ARBA"/>
</dbReference>
<dbReference type="SMART" id="SM00740">
    <property type="entry name" value="PASTA"/>
    <property type="match status" value="4"/>
</dbReference>
<feature type="transmembrane region" description="Helical" evidence="10">
    <location>
        <begin position="373"/>
        <end position="394"/>
    </location>
</feature>